<dbReference type="InterPro" id="IPR025447">
    <property type="entry name" value="DUF4192"/>
</dbReference>
<reference evidence="2 3" key="1">
    <citation type="submission" date="2024-09" db="EMBL/GenBank/DDBJ databases">
        <authorList>
            <person name="Sun Q."/>
            <person name="Mori K."/>
        </authorList>
    </citation>
    <scope>NUCLEOTIDE SEQUENCE [LARGE SCALE GENOMIC DNA]</scope>
    <source>
        <strain evidence="2 3">CCM 8654</strain>
    </source>
</reference>
<proteinExistence type="predicted"/>
<accession>A0ABV6DWU0</accession>
<dbReference type="EMBL" id="JBHLXH010000001">
    <property type="protein sequence ID" value="MFC0221197.1"/>
    <property type="molecule type" value="Genomic_DNA"/>
</dbReference>
<evidence type="ECO:0000313" key="3">
    <source>
        <dbReference type="Proteomes" id="UP001589698"/>
    </source>
</evidence>
<evidence type="ECO:0000256" key="1">
    <source>
        <dbReference type="SAM" id="MobiDB-lite"/>
    </source>
</evidence>
<gene>
    <name evidence="2" type="ORF">ACFFJG_01785</name>
</gene>
<sequence length="346" mass="37907">MGPVKLVVRSPEELLAAVPHMLGFQPEESVVLVPFRQGLPSLRVDLPTTTQARADVWEAIHEGLYRHVHPGAQVALICFTPDDASAERASRHLTAHLETIGVTTQLRLHAHADTWRDLDTGRTGSLATSATDRLAAQMVLAGAAQPVSSRQALAASLVGDRDPVAKVLTGVRAAASKNTVLAERSWAHAQLQQFHVDGNRLSDTDSARMLVAVEDIGTRDVLWSNMTRQNAPSHVALWSDLTRRAPDSVRAAPSMLLAFSSWLRGDGARAWCALDQIPPGPPYSMAALVASVLEHGLHPREWERLNTQMRDAATDIDESVAHPWPCRHEREVPRSEPTSYRRGHSR</sequence>
<dbReference type="Pfam" id="PF13830">
    <property type="entry name" value="DUF4192"/>
    <property type="match status" value="1"/>
</dbReference>
<evidence type="ECO:0000313" key="2">
    <source>
        <dbReference type="EMBL" id="MFC0221197.1"/>
    </source>
</evidence>
<name>A0ABV6DWU0_9ACTN</name>
<protein>
    <submittedName>
        <fullName evidence="2">DUF4192 domain-containing protein</fullName>
    </submittedName>
</protein>
<dbReference type="RefSeq" id="WP_378516903.1">
    <property type="nucleotide sequence ID" value="NZ_CBCSDI010000052.1"/>
</dbReference>
<comment type="caution">
    <text evidence="2">The sequence shown here is derived from an EMBL/GenBank/DDBJ whole genome shotgun (WGS) entry which is preliminary data.</text>
</comment>
<feature type="region of interest" description="Disordered" evidence="1">
    <location>
        <begin position="320"/>
        <end position="346"/>
    </location>
</feature>
<organism evidence="2 3">
    <name type="scientific">Nocardioides zeicaulis</name>
    <dbReference type="NCBI Taxonomy" id="1776857"/>
    <lineage>
        <taxon>Bacteria</taxon>
        <taxon>Bacillati</taxon>
        <taxon>Actinomycetota</taxon>
        <taxon>Actinomycetes</taxon>
        <taxon>Propionibacteriales</taxon>
        <taxon>Nocardioidaceae</taxon>
        <taxon>Nocardioides</taxon>
    </lineage>
</organism>
<keyword evidence="3" id="KW-1185">Reference proteome</keyword>
<dbReference type="Proteomes" id="UP001589698">
    <property type="component" value="Unassembled WGS sequence"/>
</dbReference>